<evidence type="ECO:0000256" key="2">
    <source>
        <dbReference type="ARBA" id="ARBA00004777"/>
    </source>
</evidence>
<evidence type="ECO:0000256" key="3">
    <source>
        <dbReference type="ARBA" id="ARBA00006743"/>
    </source>
</evidence>
<dbReference type="AlphaFoldDB" id="A0A7C0Y8K7"/>
<comment type="pathway">
    <text evidence="2 9">One-carbon metabolism; tetrahydrofolate interconversion.</text>
</comment>
<proteinExistence type="inferred from homology"/>
<dbReference type="Pfam" id="PF02219">
    <property type="entry name" value="MTHFR"/>
    <property type="match status" value="1"/>
</dbReference>
<accession>A0A7C0Y8K7</accession>
<dbReference type="UniPathway" id="UPA00193"/>
<dbReference type="GO" id="GO:0035999">
    <property type="term" value="P:tetrahydrofolate interconversion"/>
    <property type="evidence" value="ECO:0007669"/>
    <property type="project" value="UniProtKB-UniPathway"/>
</dbReference>
<dbReference type="Proteomes" id="UP000885690">
    <property type="component" value="Unassembled WGS sequence"/>
</dbReference>
<protein>
    <recommendedName>
        <fullName evidence="9">Methylenetetrahydrofolate reductase</fullName>
    </recommendedName>
</protein>
<dbReference type="InterPro" id="IPR029041">
    <property type="entry name" value="FAD-linked_oxidoreductase-like"/>
</dbReference>
<name>A0A7C0Y8K7_9BACT</name>
<evidence type="ECO:0000256" key="9">
    <source>
        <dbReference type="RuleBase" id="RU003862"/>
    </source>
</evidence>
<dbReference type="Gene3D" id="3.20.20.220">
    <property type="match status" value="1"/>
</dbReference>
<keyword evidence="6 9" id="KW-0560">Oxidoreductase</keyword>
<keyword evidence="4 9" id="KW-0285">Flavoprotein</keyword>
<dbReference type="GO" id="GO:0106312">
    <property type="term" value="F:methylenetetrahydrofolate reductase (NADH) activity"/>
    <property type="evidence" value="ECO:0007669"/>
    <property type="project" value="UniProtKB-EC"/>
</dbReference>
<dbReference type="GO" id="GO:0071949">
    <property type="term" value="F:FAD binding"/>
    <property type="evidence" value="ECO:0007669"/>
    <property type="project" value="TreeGrafter"/>
</dbReference>
<evidence type="ECO:0000256" key="7">
    <source>
        <dbReference type="ARBA" id="ARBA00034478"/>
    </source>
</evidence>
<keyword evidence="5 9" id="KW-0274">FAD</keyword>
<dbReference type="PANTHER" id="PTHR45754:SF3">
    <property type="entry name" value="METHYLENETETRAHYDROFOLATE REDUCTASE (NADPH)"/>
    <property type="match status" value="1"/>
</dbReference>
<comment type="catalytic activity">
    <reaction evidence="8">
        <text>(6S)-5-methyl-5,6,7,8-tetrahydrofolate + NAD(+) = (6R)-5,10-methylene-5,6,7,8-tetrahydrofolate + NADH + H(+)</text>
        <dbReference type="Rhea" id="RHEA:19821"/>
        <dbReference type="ChEBI" id="CHEBI:15378"/>
        <dbReference type="ChEBI" id="CHEBI:15636"/>
        <dbReference type="ChEBI" id="CHEBI:18608"/>
        <dbReference type="ChEBI" id="CHEBI:57540"/>
        <dbReference type="ChEBI" id="CHEBI:57945"/>
        <dbReference type="EC" id="1.5.1.54"/>
    </reaction>
    <physiologicalReaction direction="right-to-left" evidence="8">
        <dbReference type="Rhea" id="RHEA:19823"/>
    </physiologicalReaction>
</comment>
<evidence type="ECO:0000256" key="8">
    <source>
        <dbReference type="ARBA" id="ARBA00048628"/>
    </source>
</evidence>
<comment type="similarity">
    <text evidence="3 9">Belongs to the methylenetetrahydrofolate reductase family.</text>
</comment>
<reference evidence="10" key="1">
    <citation type="journal article" date="2020" name="mSystems">
        <title>Genome- and Community-Level Interaction Insights into Carbon Utilization and Element Cycling Functions of Hydrothermarchaeota in Hydrothermal Sediment.</title>
        <authorList>
            <person name="Zhou Z."/>
            <person name="Liu Y."/>
            <person name="Xu W."/>
            <person name="Pan J."/>
            <person name="Luo Z.H."/>
            <person name="Li M."/>
        </authorList>
    </citation>
    <scope>NUCLEOTIDE SEQUENCE [LARGE SCALE GENOMIC DNA]</scope>
    <source>
        <strain evidence="10">HyVt-115</strain>
    </source>
</reference>
<evidence type="ECO:0000256" key="5">
    <source>
        <dbReference type="ARBA" id="ARBA00022827"/>
    </source>
</evidence>
<dbReference type="GO" id="GO:0009086">
    <property type="term" value="P:methionine biosynthetic process"/>
    <property type="evidence" value="ECO:0007669"/>
    <property type="project" value="TreeGrafter"/>
</dbReference>
<comment type="pathway">
    <text evidence="7">Amino-acid biosynthesis; L-methionine biosynthesis via de novo pathway.</text>
</comment>
<evidence type="ECO:0000313" key="10">
    <source>
        <dbReference type="EMBL" id="HDD53289.1"/>
    </source>
</evidence>
<comment type="cofactor">
    <cofactor evidence="1 9">
        <name>FAD</name>
        <dbReference type="ChEBI" id="CHEBI:57692"/>
    </cofactor>
</comment>
<dbReference type="EMBL" id="DQWS01000165">
    <property type="protein sequence ID" value="HDD53289.1"/>
    <property type="molecule type" value="Genomic_DNA"/>
</dbReference>
<organism evidence="10">
    <name type="scientific">Thermosulfidibacter takaii</name>
    <dbReference type="NCBI Taxonomy" id="412593"/>
    <lineage>
        <taxon>Bacteria</taxon>
        <taxon>Pseudomonadati</taxon>
        <taxon>Thermosulfidibacterota</taxon>
        <taxon>Thermosulfidibacteria</taxon>
        <taxon>Thermosulfidibacterales</taxon>
        <taxon>Thermosulfidibacteraceae</taxon>
    </lineage>
</organism>
<evidence type="ECO:0000256" key="6">
    <source>
        <dbReference type="ARBA" id="ARBA00023002"/>
    </source>
</evidence>
<dbReference type="PANTHER" id="PTHR45754">
    <property type="entry name" value="METHYLENETETRAHYDROFOLATE REDUCTASE"/>
    <property type="match status" value="1"/>
</dbReference>
<gene>
    <name evidence="10" type="ORF">ENF32_04400</name>
</gene>
<sequence>VGVAGYPEGHIENPDKEADLRYLKLKVDKGADFIVTQLFFDNRFFFDFLKRAKAIGIKVPIIPGIMPITNLKQVMRFTQLCGATIPRALLEWLEEGNTPEEVRRRGIEHAHLQCKELVERGIKALHFYTLNRSRATEEILTRLLGEPEV</sequence>
<dbReference type="SUPFAM" id="SSF51730">
    <property type="entry name" value="FAD-linked oxidoreductase"/>
    <property type="match status" value="1"/>
</dbReference>
<evidence type="ECO:0000256" key="4">
    <source>
        <dbReference type="ARBA" id="ARBA00022630"/>
    </source>
</evidence>
<comment type="caution">
    <text evidence="10">The sequence shown here is derived from an EMBL/GenBank/DDBJ whole genome shotgun (WGS) entry which is preliminary data.</text>
</comment>
<dbReference type="CDD" id="cd00537">
    <property type="entry name" value="MTHFR"/>
    <property type="match status" value="1"/>
</dbReference>
<feature type="non-terminal residue" evidence="10">
    <location>
        <position position="1"/>
    </location>
</feature>
<dbReference type="GO" id="GO:0005829">
    <property type="term" value="C:cytosol"/>
    <property type="evidence" value="ECO:0007669"/>
    <property type="project" value="TreeGrafter"/>
</dbReference>
<dbReference type="InterPro" id="IPR003171">
    <property type="entry name" value="Mehydrof_redctse-like"/>
</dbReference>
<evidence type="ECO:0000256" key="1">
    <source>
        <dbReference type="ARBA" id="ARBA00001974"/>
    </source>
</evidence>